<dbReference type="InterPro" id="IPR005801">
    <property type="entry name" value="ADC_synthase"/>
</dbReference>
<keyword evidence="2" id="KW-0808">Transferase</keyword>
<keyword evidence="2" id="KW-0032">Aminotransferase</keyword>
<dbReference type="SUPFAM" id="SSF56322">
    <property type="entry name" value="ADC synthase"/>
    <property type="match status" value="1"/>
</dbReference>
<dbReference type="InterPro" id="IPR019999">
    <property type="entry name" value="Anth_synth_I-like"/>
</dbReference>
<dbReference type="InterPro" id="IPR005802">
    <property type="entry name" value="ADC_synth_comp_1"/>
</dbReference>
<dbReference type="NCBIfam" id="TIGR00553">
    <property type="entry name" value="pabB"/>
    <property type="match status" value="1"/>
</dbReference>
<reference evidence="2 3" key="1">
    <citation type="submission" date="2023-09" db="EMBL/GenBank/DDBJ databases">
        <title>Thioclava shenzhenensis sp. nov., a multidrug resistant bacteria-antagonizing species isolated from coastal seawater.</title>
        <authorList>
            <person name="Long M."/>
        </authorList>
    </citation>
    <scope>NUCLEOTIDE SEQUENCE [LARGE SCALE GENOMIC DNA]</scope>
    <source>
        <strain evidence="2 3">FTW29</strain>
    </source>
</reference>
<dbReference type="PANTHER" id="PTHR11236">
    <property type="entry name" value="AMINOBENZOATE/ANTHRANILATE SYNTHASE"/>
    <property type="match status" value="1"/>
</dbReference>
<feature type="domain" description="Chorismate-utilising enzyme C-terminal" evidence="1">
    <location>
        <begin position="107"/>
        <end position="359"/>
    </location>
</feature>
<dbReference type="RefSeq" id="WP_406720262.1">
    <property type="nucleotide sequence ID" value="NZ_CP135443.1"/>
</dbReference>
<organism evidence="2 3">
    <name type="scientific">Thioclava litoralis</name>
    <dbReference type="NCBI Taxonomy" id="3076557"/>
    <lineage>
        <taxon>Bacteria</taxon>
        <taxon>Pseudomonadati</taxon>
        <taxon>Pseudomonadota</taxon>
        <taxon>Alphaproteobacteria</taxon>
        <taxon>Rhodobacterales</taxon>
        <taxon>Paracoccaceae</taxon>
        <taxon>Thioclava</taxon>
    </lineage>
</organism>
<protein>
    <submittedName>
        <fullName evidence="2">Aminodeoxychorismate synthase component I</fullName>
        <ecNumber evidence="2">2.6.1.85</ecNumber>
    </submittedName>
</protein>
<name>A0ABZ1DXG4_9RHOB</name>
<dbReference type="Proteomes" id="UP001623290">
    <property type="component" value="Chromosome"/>
</dbReference>
<evidence type="ECO:0000259" key="1">
    <source>
        <dbReference type="Pfam" id="PF00425"/>
    </source>
</evidence>
<gene>
    <name evidence="2" type="ORF">RPE78_08120</name>
</gene>
<keyword evidence="3" id="KW-1185">Reference proteome</keyword>
<dbReference type="Gene3D" id="3.60.120.10">
    <property type="entry name" value="Anthranilate synthase"/>
    <property type="match status" value="1"/>
</dbReference>
<dbReference type="GO" id="GO:0046820">
    <property type="term" value="F:4-amino-4-deoxychorismate synthase activity"/>
    <property type="evidence" value="ECO:0007669"/>
    <property type="project" value="UniProtKB-EC"/>
</dbReference>
<dbReference type="PANTHER" id="PTHR11236:SF50">
    <property type="entry name" value="AMINODEOXYCHORISMATE SYNTHASE COMPONENT 1"/>
    <property type="match status" value="1"/>
</dbReference>
<evidence type="ECO:0000313" key="2">
    <source>
        <dbReference type="EMBL" id="WRY32682.1"/>
    </source>
</evidence>
<dbReference type="PRINTS" id="PR00095">
    <property type="entry name" value="ANTSNTHASEI"/>
</dbReference>
<dbReference type="Pfam" id="PF00425">
    <property type="entry name" value="Chorismate_bind"/>
    <property type="match status" value="1"/>
</dbReference>
<dbReference type="NCBIfam" id="NF005698">
    <property type="entry name" value="PRK07508.1"/>
    <property type="match status" value="1"/>
</dbReference>
<sequence length="370" mass="41169">MKVLFECGPLGKETCFDAPAEILRADSPEEVPAVLARIERLRAEGFWLAGLFSYELGYCFSEKLAALLPQERRDPLIAMAAYPAPRVAAPQTGEAHVHDLVPLWSAADHARAFDRLAEHIRAGDCYQVNLTFPIRGRLSGQAEALYARMSQHAPMPHGAFLDLGDVQYVSRSPELFFEVEPEGKIRTRPMKGTRPREADPLSDQAQIEDLYSSEKDRAENLMIVDLLRNDLSRVSRLGSVKVPELFRIETYPTVHQMVSTVEARLWPESGAAEIIKALFPCGSITGAPKIRAMQIIRDLEPWARGAYCGAIGWMAPDGGMRFNVAIRTLRCEAEEVTLNVGGGIVYDSRADAEYEEALWKSRYAGPVRPI</sequence>
<proteinExistence type="predicted"/>
<accession>A0ABZ1DXG4</accession>
<dbReference type="EMBL" id="CP135443">
    <property type="protein sequence ID" value="WRY32682.1"/>
    <property type="molecule type" value="Genomic_DNA"/>
</dbReference>
<dbReference type="InterPro" id="IPR015890">
    <property type="entry name" value="Chorismate_C"/>
</dbReference>
<evidence type="ECO:0000313" key="3">
    <source>
        <dbReference type="Proteomes" id="UP001623290"/>
    </source>
</evidence>
<dbReference type="EC" id="2.6.1.85" evidence="2"/>